<proteinExistence type="predicted"/>
<dbReference type="Proteomes" id="UP000826195">
    <property type="component" value="Unassembled WGS sequence"/>
</dbReference>
<name>A0AAV7HWT6_COTGL</name>
<accession>A0AAV7HWT6</accession>
<reference evidence="1 2" key="1">
    <citation type="journal article" date="2021" name="J. Hered.">
        <title>A chromosome-level genome assembly of the parasitoid wasp, Cotesia glomerata (Hymenoptera: Braconidae).</title>
        <authorList>
            <person name="Pinto B.J."/>
            <person name="Weis J.J."/>
            <person name="Gamble T."/>
            <person name="Ode P.J."/>
            <person name="Paul R."/>
            <person name="Zaspel J.M."/>
        </authorList>
    </citation>
    <scope>NUCLEOTIDE SEQUENCE [LARGE SCALE GENOMIC DNA]</scope>
    <source>
        <strain evidence="1">CgM1</strain>
    </source>
</reference>
<gene>
    <name evidence="1" type="ORF">KQX54_014981</name>
</gene>
<organism evidence="1 2">
    <name type="scientific">Cotesia glomerata</name>
    <name type="common">Lepidopteran parasitic wasp</name>
    <name type="synonym">Apanteles glomeratus</name>
    <dbReference type="NCBI Taxonomy" id="32391"/>
    <lineage>
        <taxon>Eukaryota</taxon>
        <taxon>Metazoa</taxon>
        <taxon>Ecdysozoa</taxon>
        <taxon>Arthropoda</taxon>
        <taxon>Hexapoda</taxon>
        <taxon>Insecta</taxon>
        <taxon>Pterygota</taxon>
        <taxon>Neoptera</taxon>
        <taxon>Endopterygota</taxon>
        <taxon>Hymenoptera</taxon>
        <taxon>Apocrita</taxon>
        <taxon>Ichneumonoidea</taxon>
        <taxon>Braconidae</taxon>
        <taxon>Microgastrinae</taxon>
        <taxon>Cotesia</taxon>
    </lineage>
</organism>
<dbReference type="AlphaFoldDB" id="A0AAV7HWT6"/>
<evidence type="ECO:0000313" key="1">
    <source>
        <dbReference type="EMBL" id="KAH0535218.1"/>
    </source>
</evidence>
<sequence length="84" mass="10210">MPLSERNNSLKKHRLFFSDENLNICDKYLRIVINNHWTRVTSTSRFREVLNIYQGEFCDSTEQRRLALRYSRITCKHTEVTMQR</sequence>
<keyword evidence="2" id="KW-1185">Reference proteome</keyword>
<evidence type="ECO:0000313" key="2">
    <source>
        <dbReference type="Proteomes" id="UP000826195"/>
    </source>
</evidence>
<dbReference type="EMBL" id="JAHXZJ010002982">
    <property type="protein sequence ID" value="KAH0535218.1"/>
    <property type="molecule type" value="Genomic_DNA"/>
</dbReference>
<protein>
    <submittedName>
        <fullName evidence="1">Uncharacterized protein</fullName>
    </submittedName>
</protein>
<comment type="caution">
    <text evidence="1">The sequence shown here is derived from an EMBL/GenBank/DDBJ whole genome shotgun (WGS) entry which is preliminary data.</text>
</comment>